<keyword evidence="3" id="KW-1185">Reference proteome</keyword>
<gene>
    <name evidence="2" type="ORF">H9L16_03170</name>
</gene>
<keyword evidence="1" id="KW-0472">Membrane</keyword>
<evidence type="ECO:0000313" key="2">
    <source>
        <dbReference type="EMBL" id="QNN70629.1"/>
    </source>
</evidence>
<evidence type="ECO:0000256" key="1">
    <source>
        <dbReference type="SAM" id="Phobius"/>
    </source>
</evidence>
<evidence type="ECO:0000313" key="3">
    <source>
        <dbReference type="Proteomes" id="UP000515804"/>
    </source>
</evidence>
<reference evidence="2 3" key="1">
    <citation type="submission" date="2020-08" db="EMBL/GenBank/DDBJ databases">
        <title>Genome sequence of Thermomonas carbonis KCTC 42013T.</title>
        <authorList>
            <person name="Hyun D.-W."/>
            <person name="Bae J.-W."/>
        </authorList>
    </citation>
    <scope>NUCLEOTIDE SEQUENCE [LARGE SCALE GENOMIC DNA]</scope>
    <source>
        <strain evidence="2 3">KCTC 42013</strain>
    </source>
</reference>
<proteinExistence type="predicted"/>
<keyword evidence="1" id="KW-1133">Transmembrane helix</keyword>
<name>A0A7G9SS04_9GAMM</name>
<dbReference type="AlphaFoldDB" id="A0A7G9SS04"/>
<organism evidence="2 3">
    <name type="scientific">Thermomonas carbonis</name>
    <dbReference type="NCBI Taxonomy" id="1463158"/>
    <lineage>
        <taxon>Bacteria</taxon>
        <taxon>Pseudomonadati</taxon>
        <taxon>Pseudomonadota</taxon>
        <taxon>Gammaproteobacteria</taxon>
        <taxon>Lysobacterales</taxon>
        <taxon>Lysobacteraceae</taxon>
        <taxon>Thermomonas</taxon>
    </lineage>
</organism>
<keyword evidence="1" id="KW-0812">Transmembrane</keyword>
<sequence length="75" mass="8304">MTMVICKECKAQISTLAVACLHCGATRRKTPSYTFIAAAFVGLTLLANTWMLWRLYEVESRANARDIVQGVHGSQ</sequence>
<protein>
    <submittedName>
        <fullName evidence="2">Uncharacterized protein</fullName>
    </submittedName>
</protein>
<feature type="transmembrane region" description="Helical" evidence="1">
    <location>
        <begin position="35"/>
        <end position="56"/>
    </location>
</feature>
<dbReference type="KEGG" id="tcn:H9L16_03170"/>
<dbReference type="EMBL" id="CP060719">
    <property type="protein sequence ID" value="QNN70629.1"/>
    <property type="molecule type" value="Genomic_DNA"/>
</dbReference>
<dbReference type="Proteomes" id="UP000515804">
    <property type="component" value="Chromosome"/>
</dbReference>
<dbReference type="RefSeq" id="WP_187553145.1">
    <property type="nucleotide sequence ID" value="NZ_BMZL01000001.1"/>
</dbReference>
<accession>A0A7G9SS04</accession>